<sequence length="163" mass="18142">MLFFLITEVDPCSRKFKKLFTSAAHNIVFTIEHLAQIPHKKQGSTTQNPYITLNPTFMMFTHSSIPTITINGENISQTYEASSITNGTSSQEAIKDRCRSGPNTLHGDFPAVAPTKKRCYVLRKVIKGISNVIKAFTSSYNLLHKICDQKMAADMLFKTPAGV</sequence>
<evidence type="ECO:0000313" key="1">
    <source>
        <dbReference type="EMBL" id="TGO67042.1"/>
    </source>
</evidence>
<dbReference type="EMBL" id="PQXJ01000049">
    <property type="protein sequence ID" value="TGO67042.1"/>
    <property type="molecule type" value="Genomic_DNA"/>
</dbReference>
<dbReference type="AlphaFoldDB" id="A0A4Z1J654"/>
<reference evidence="1 2" key="1">
    <citation type="submission" date="2017-12" db="EMBL/GenBank/DDBJ databases">
        <title>Comparative genomics of Botrytis spp.</title>
        <authorList>
            <person name="Valero-Jimenez C.A."/>
            <person name="Tapia P."/>
            <person name="Veloso J."/>
            <person name="Silva-Moreno E."/>
            <person name="Staats M."/>
            <person name="Valdes J.H."/>
            <person name="Van Kan J.A.L."/>
        </authorList>
    </citation>
    <scope>NUCLEOTIDE SEQUENCE [LARGE SCALE GENOMIC DNA]</scope>
    <source>
        <strain evidence="1 2">MUCL2120</strain>
    </source>
</reference>
<gene>
    <name evidence="1" type="ORF">BOTNAR_0049g00290</name>
</gene>
<dbReference type="Proteomes" id="UP000297452">
    <property type="component" value="Unassembled WGS sequence"/>
</dbReference>
<keyword evidence="2" id="KW-1185">Reference proteome</keyword>
<name>A0A4Z1J654_9HELO</name>
<dbReference type="OrthoDB" id="3554186at2759"/>
<comment type="caution">
    <text evidence="1">The sequence shown here is derived from an EMBL/GenBank/DDBJ whole genome shotgun (WGS) entry which is preliminary data.</text>
</comment>
<organism evidence="1 2">
    <name type="scientific">Botryotinia narcissicola</name>
    <dbReference type="NCBI Taxonomy" id="278944"/>
    <lineage>
        <taxon>Eukaryota</taxon>
        <taxon>Fungi</taxon>
        <taxon>Dikarya</taxon>
        <taxon>Ascomycota</taxon>
        <taxon>Pezizomycotina</taxon>
        <taxon>Leotiomycetes</taxon>
        <taxon>Helotiales</taxon>
        <taxon>Sclerotiniaceae</taxon>
        <taxon>Botryotinia</taxon>
    </lineage>
</organism>
<accession>A0A4Z1J654</accession>
<evidence type="ECO:0000313" key="2">
    <source>
        <dbReference type="Proteomes" id="UP000297452"/>
    </source>
</evidence>
<proteinExistence type="predicted"/>
<protein>
    <submittedName>
        <fullName evidence="1">Uncharacterized protein</fullName>
    </submittedName>
</protein>